<evidence type="ECO:0000313" key="3">
    <source>
        <dbReference type="Proteomes" id="UP000827721"/>
    </source>
</evidence>
<dbReference type="PANTHER" id="PTHR36807">
    <property type="entry name" value="PHOSPHOGLYCOLATE PHOSPHATASE"/>
    <property type="match status" value="1"/>
</dbReference>
<gene>
    <name evidence="2" type="ORF">JRO89_XS01G0038000</name>
</gene>
<proteinExistence type="predicted"/>
<dbReference type="Proteomes" id="UP000827721">
    <property type="component" value="Unassembled WGS sequence"/>
</dbReference>
<dbReference type="PANTHER" id="PTHR36807:SF2">
    <property type="entry name" value="PHOSPHOGLYCOLATE PHOSPHATASE"/>
    <property type="match status" value="1"/>
</dbReference>
<reference evidence="2 3" key="1">
    <citation type="submission" date="2021-02" db="EMBL/GenBank/DDBJ databases">
        <title>Plant Genome Project.</title>
        <authorList>
            <person name="Zhang R.-G."/>
        </authorList>
    </citation>
    <scope>NUCLEOTIDE SEQUENCE [LARGE SCALE GENOMIC DNA]</scope>
    <source>
        <tissue evidence="2">Leaves</tissue>
    </source>
</reference>
<accession>A0ABQ8IHZ5</accession>
<evidence type="ECO:0000256" key="1">
    <source>
        <dbReference type="SAM" id="MobiDB-lite"/>
    </source>
</evidence>
<evidence type="ECO:0000313" key="2">
    <source>
        <dbReference type="EMBL" id="KAH7576334.1"/>
    </source>
</evidence>
<feature type="region of interest" description="Disordered" evidence="1">
    <location>
        <begin position="130"/>
        <end position="151"/>
    </location>
</feature>
<organism evidence="2 3">
    <name type="scientific">Xanthoceras sorbifolium</name>
    <dbReference type="NCBI Taxonomy" id="99658"/>
    <lineage>
        <taxon>Eukaryota</taxon>
        <taxon>Viridiplantae</taxon>
        <taxon>Streptophyta</taxon>
        <taxon>Embryophyta</taxon>
        <taxon>Tracheophyta</taxon>
        <taxon>Spermatophyta</taxon>
        <taxon>Magnoliopsida</taxon>
        <taxon>eudicotyledons</taxon>
        <taxon>Gunneridae</taxon>
        <taxon>Pentapetalae</taxon>
        <taxon>rosids</taxon>
        <taxon>malvids</taxon>
        <taxon>Sapindales</taxon>
        <taxon>Sapindaceae</taxon>
        <taxon>Xanthoceroideae</taxon>
        <taxon>Xanthoceras</taxon>
    </lineage>
</organism>
<dbReference type="Pfam" id="PF12452">
    <property type="entry name" value="DUF3685"/>
    <property type="match status" value="1"/>
</dbReference>
<dbReference type="EMBL" id="JAFEMO010000001">
    <property type="protein sequence ID" value="KAH7576334.1"/>
    <property type="molecule type" value="Genomic_DNA"/>
</dbReference>
<sequence length="510" mass="57704">MAEYLASPSCVKLQLQRSHVKERLCLPQNSHFRAPQRRCSHGGCKVVLMSMQKICNLSTSGVESLKVHPRLGESSLRCSCLGFLVNPDGATASDWVPVSDQLLLMASIFLTYLAGVIPVQKSYTTSQKNIPEHNVFPESSTSPGSTRKDDGKANTNVMCVWEVVKEKLLDSLNTIEHGSDSGNRILDFERNQAKHPLSLYAVSEGPKLRLLWASFQQLEKEAGTVYIFSLHHKRKINWLCLAYKVSNISCNPDSVITDDWMTKFSQIIQESCQPMCMAWLEKEFCRESSNPDEALISLITEKLKGDDTVLQNIIKSGKGCLYAEFVYFLRFGSLRNSCSYNHNLFALHAESILEDLVITLADGIASIYLELVSVDGNLSSEINSLGSVMCNLSTRALQKLRNEVALNMWLYQNVEAVVSMYEDRFDLYTFKNQVIEDSSGDLPNVNYSWWKKLSSRKSGTVTSTLRCIEIIRTSISVKRTKELRALTGWYVFLICLHNFHYMHVAYHEIR</sequence>
<keyword evidence="3" id="KW-1185">Reference proteome</keyword>
<dbReference type="InterPro" id="IPR022552">
    <property type="entry name" value="UPF_Ycf55"/>
</dbReference>
<comment type="caution">
    <text evidence="2">The sequence shown here is derived from an EMBL/GenBank/DDBJ whole genome shotgun (WGS) entry which is preliminary data.</text>
</comment>
<protein>
    <submittedName>
        <fullName evidence="2">Uncharacterized protein</fullName>
    </submittedName>
</protein>
<name>A0ABQ8IHZ5_9ROSI</name>